<dbReference type="Pfam" id="PF07484">
    <property type="entry name" value="Collar"/>
    <property type="match status" value="1"/>
</dbReference>
<dbReference type="InterPro" id="IPR037053">
    <property type="entry name" value="Phage_tail_collar_dom_sf"/>
</dbReference>
<comment type="caution">
    <text evidence="3">The sequence shown here is derived from an EMBL/GenBank/DDBJ whole genome shotgun (WGS) entry which is preliminary data.</text>
</comment>
<dbReference type="Proteomes" id="UP001310692">
    <property type="component" value="Unassembled WGS sequence"/>
</dbReference>
<keyword evidence="4" id="KW-1185">Reference proteome</keyword>
<evidence type="ECO:0000259" key="2">
    <source>
        <dbReference type="Pfam" id="PF07484"/>
    </source>
</evidence>
<dbReference type="InterPro" id="IPR011083">
    <property type="entry name" value="Phage_tail_collar_dom"/>
</dbReference>
<organism evidence="3 4">
    <name type="scientific">Hyphobacterium marinum</name>
    <dbReference type="NCBI Taxonomy" id="3116574"/>
    <lineage>
        <taxon>Bacteria</taxon>
        <taxon>Pseudomonadati</taxon>
        <taxon>Pseudomonadota</taxon>
        <taxon>Alphaproteobacteria</taxon>
        <taxon>Maricaulales</taxon>
        <taxon>Maricaulaceae</taxon>
        <taxon>Hyphobacterium</taxon>
    </lineage>
</organism>
<dbReference type="EMBL" id="JAZDRO010000003">
    <property type="protein sequence ID" value="MEE2566573.1"/>
    <property type="molecule type" value="Genomic_DNA"/>
</dbReference>
<proteinExistence type="predicted"/>
<dbReference type="SUPFAM" id="SSF88874">
    <property type="entry name" value="Receptor-binding domain of short tail fibre protein gp12"/>
    <property type="match status" value="1"/>
</dbReference>
<dbReference type="RefSeq" id="WP_330196120.1">
    <property type="nucleotide sequence ID" value="NZ_JAZDRO010000003.1"/>
</dbReference>
<evidence type="ECO:0000313" key="3">
    <source>
        <dbReference type="EMBL" id="MEE2566573.1"/>
    </source>
</evidence>
<feature type="domain" description="Phage tail collar" evidence="2">
    <location>
        <begin position="30"/>
        <end position="85"/>
    </location>
</feature>
<protein>
    <submittedName>
        <fullName evidence="3">Tail fiber protein</fullName>
    </submittedName>
</protein>
<name>A0ABU7LYD3_9PROT</name>
<keyword evidence="1" id="KW-0732">Signal</keyword>
<feature type="chain" id="PRO_5046984793" evidence="1">
    <location>
        <begin position="24"/>
        <end position="197"/>
    </location>
</feature>
<evidence type="ECO:0000256" key="1">
    <source>
        <dbReference type="SAM" id="SignalP"/>
    </source>
</evidence>
<evidence type="ECO:0000313" key="4">
    <source>
        <dbReference type="Proteomes" id="UP001310692"/>
    </source>
</evidence>
<reference evidence="3 4" key="1">
    <citation type="submission" date="2024-01" db="EMBL/GenBank/DDBJ databases">
        <title>Hyphobacterium bacterium isolated from marine sediment.</title>
        <authorList>
            <person name="Zhao S."/>
        </authorList>
    </citation>
    <scope>NUCLEOTIDE SEQUENCE [LARGE SCALE GENOMIC DNA]</scope>
    <source>
        <strain evidence="3 4">Y60-23</strain>
    </source>
</reference>
<feature type="signal peptide" evidence="1">
    <location>
        <begin position="1"/>
        <end position="23"/>
    </location>
</feature>
<sequence length="197" mass="20332">MLRRSLSLAALSASLLCGGTALAQQPPFVGEIMVTAGTYCPRGWAEANGQLLPISQNDALFSLYGTIYGGDGRSTFGLPDLRGRMAMNHGHGNGLSNRMLGQTAGEPDVTLLTSNLASHSHTFNASSVAGTSATPSGSTLGTYPVGTNVYGDANANGPQMNPQVVGETGNNTPVYIQQPSVGARYCVALVGIYPSRP</sequence>
<gene>
    <name evidence="3" type="ORF">V0U35_07745</name>
</gene>
<dbReference type="Gene3D" id="3.90.1340.10">
    <property type="entry name" value="Phage tail collar domain"/>
    <property type="match status" value="1"/>
</dbReference>
<accession>A0ABU7LYD3</accession>